<accession>A0A381QND3</accession>
<dbReference type="EMBL" id="UINC01001430">
    <property type="protein sequence ID" value="SUZ80550.1"/>
    <property type="molecule type" value="Genomic_DNA"/>
</dbReference>
<dbReference type="AlphaFoldDB" id="A0A381QND3"/>
<reference evidence="1" key="1">
    <citation type="submission" date="2018-05" db="EMBL/GenBank/DDBJ databases">
        <authorList>
            <person name="Lanie J.A."/>
            <person name="Ng W.-L."/>
            <person name="Kazmierczak K.M."/>
            <person name="Andrzejewski T.M."/>
            <person name="Davidsen T.M."/>
            <person name="Wayne K.J."/>
            <person name="Tettelin H."/>
            <person name="Glass J.I."/>
            <person name="Rusch D."/>
            <person name="Podicherti R."/>
            <person name="Tsui H.-C.T."/>
            <person name="Winkler M.E."/>
        </authorList>
    </citation>
    <scope>NUCLEOTIDE SEQUENCE</scope>
</reference>
<gene>
    <name evidence="1" type="ORF">METZ01_LOCUS33404</name>
</gene>
<proteinExistence type="predicted"/>
<protein>
    <submittedName>
        <fullName evidence="1">Uncharacterized protein</fullName>
    </submittedName>
</protein>
<sequence length="175" mass="18876">MIRCAFAVASLLLAGTSGVVAQTLRYEAPDTWVERVSDSPMRVTEFQLPRVAGDAEDADLVVFYFGGAGGGVEANLERWVGQMTQVDGRSSFEVAATTGFEANGLAVTTIDVPGTYVAPIRPGSASRLNKPNFRLIAAVVETPVGPYFFKLTGPARTVGRWDRPFTTFLRTVRVD</sequence>
<name>A0A381QND3_9ZZZZ</name>
<evidence type="ECO:0000313" key="1">
    <source>
        <dbReference type="EMBL" id="SUZ80550.1"/>
    </source>
</evidence>
<organism evidence="1">
    <name type="scientific">marine metagenome</name>
    <dbReference type="NCBI Taxonomy" id="408172"/>
    <lineage>
        <taxon>unclassified sequences</taxon>
        <taxon>metagenomes</taxon>
        <taxon>ecological metagenomes</taxon>
    </lineage>
</organism>